<evidence type="ECO:0000313" key="1">
    <source>
        <dbReference type="EMBL" id="GLG04064.1"/>
    </source>
</evidence>
<dbReference type="EMBL" id="BSBO01000010">
    <property type="protein sequence ID" value="GLG04064.1"/>
    <property type="molecule type" value="Genomic_DNA"/>
</dbReference>
<gene>
    <name evidence="1" type="ORF">Selli1_12380</name>
</gene>
<keyword evidence="2" id="KW-1185">Reference proteome</keyword>
<comment type="caution">
    <text evidence="1">The sequence shown here is derived from an EMBL/GenBank/DDBJ whole genome shotgun (WGS) entry which is preliminary data.</text>
</comment>
<name>A0A9W6C625_9FIRM</name>
<organism evidence="1 2">
    <name type="scientific">Sellimonas catena</name>
    <dbReference type="NCBI Taxonomy" id="2994035"/>
    <lineage>
        <taxon>Bacteria</taxon>
        <taxon>Bacillati</taxon>
        <taxon>Bacillota</taxon>
        <taxon>Clostridia</taxon>
        <taxon>Lachnospirales</taxon>
        <taxon>Lachnospiraceae</taxon>
        <taxon>Sellimonas</taxon>
    </lineage>
</organism>
<sequence>MLIDKLRSAADFRQLQEVPDGYLEEISRNSPDSLLQLIAKIISVLLHRLNVPKEEIVAFADQIERRDFAMLFENFEAYDVQETRRISKNEGICLGKAQIVLSFLADLGDVTEPLKERILSEKDPELLTVWSKVAAKAASIDEFISQCIPNINE</sequence>
<reference evidence="1 2" key="1">
    <citation type="journal article" date="2023" name="Int. J. Syst. Evol. Microbiol.">
        <title>Sellimonas catena sp. nov., isolated from human faeces.</title>
        <authorList>
            <person name="Hisatomi A."/>
            <person name="Ohkuma M."/>
            <person name="Sakamoto M."/>
        </authorList>
    </citation>
    <scope>NUCLEOTIDE SEQUENCE [LARGE SCALE GENOMIC DNA]</scope>
    <source>
        <strain evidence="1 2">12EGH17</strain>
    </source>
</reference>
<protein>
    <submittedName>
        <fullName evidence="1">Uncharacterized protein</fullName>
    </submittedName>
</protein>
<dbReference type="Proteomes" id="UP001145145">
    <property type="component" value="Unassembled WGS sequence"/>
</dbReference>
<accession>A0A9W6C625</accession>
<proteinExistence type="predicted"/>
<dbReference type="AlphaFoldDB" id="A0A9W6C625"/>
<evidence type="ECO:0000313" key="2">
    <source>
        <dbReference type="Proteomes" id="UP001145145"/>
    </source>
</evidence>